<comment type="caution">
    <text evidence="1">The sequence shown here is derived from an EMBL/GenBank/DDBJ whole genome shotgun (WGS) entry which is preliminary data.</text>
</comment>
<dbReference type="EMBL" id="MU277207">
    <property type="protein sequence ID" value="KAI0062402.1"/>
    <property type="molecule type" value="Genomic_DNA"/>
</dbReference>
<organism evidence="1 2">
    <name type="scientific">Artomyces pyxidatus</name>
    <dbReference type="NCBI Taxonomy" id="48021"/>
    <lineage>
        <taxon>Eukaryota</taxon>
        <taxon>Fungi</taxon>
        <taxon>Dikarya</taxon>
        <taxon>Basidiomycota</taxon>
        <taxon>Agaricomycotina</taxon>
        <taxon>Agaricomycetes</taxon>
        <taxon>Russulales</taxon>
        <taxon>Auriscalpiaceae</taxon>
        <taxon>Artomyces</taxon>
    </lineage>
</organism>
<proteinExistence type="predicted"/>
<name>A0ACB8T1Q1_9AGAM</name>
<reference evidence="1" key="1">
    <citation type="submission" date="2021-03" db="EMBL/GenBank/DDBJ databases">
        <authorList>
            <consortium name="DOE Joint Genome Institute"/>
            <person name="Ahrendt S."/>
            <person name="Looney B.P."/>
            <person name="Miyauchi S."/>
            <person name="Morin E."/>
            <person name="Drula E."/>
            <person name="Courty P.E."/>
            <person name="Chicoki N."/>
            <person name="Fauchery L."/>
            <person name="Kohler A."/>
            <person name="Kuo A."/>
            <person name="Labutti K."/>
            <person name="Pangilinan J."/>
            <person name="Lipzen A."/>
            <person name="Riley R."/>
            <person name="Andreopoulos W."/>
            <person name="He G."/>
            <person name="Johnson J."/>
            <person name="Barry K.W."/>
            <person name="Grigoriev I.V."/>
            <person name="Nagy L."/>
            <person name="Hibbett D."/>
            <person name="Henrissat B."/>
            <person name="Matheny P.B."/>
            <person name="Labbe J."/>
            <person name="Martin F."/>
        </authorList>
    </citation>
    <scope>NUCLEOTIDE SEQUENCE</scope>
    <source>
        <strain evidence="1">HHB10654</strain>
    </source>
</reference>
<keyword evidence="2" id="KW-1185">Reference proteome</keyword>
<evidence type="ECO:0000313" key="2">
    <source>
        <dbReference type="Proteomes" id="UP000814140"/>
    </source>
</evidence>
<dbReference type="Proteomes" id="UP000814140">
    <property type="component" value="Unassembled WGS sequence"/>
</dbReference>
<protein>
    <submittedName>
        <fullName evidence="1">Uncharacterized protein</fullName>
    </submittedName>
</protein>
<gene>
    <name evidence="1" type="ORF">BV25DRAFT_625159</name>
</gene>
<evidence type="ECO:0000313" key="1">
    <source>
        <dbReference type="EMBL" id="KAI0062402.1"/>
    </source>
</evidence>
<accession>A0ACB8T1Q1</accession>
<sequence length="339" mass="38307">MPPAKTVFNQREMDDASFGRLGSPLIPGRALNDTAGSLCATTRLLQCDALGIYNCDLSRKFLGVEGTPASTPDIQSLEHFIRRSVVKQVADWTAANRRSEVVREGQWIPILYNYHLVTSPIHGGHRSDRGHLVFTDLTLTRFLLVMCFTSKSASDRCDCGQPIDHVYEAKYQADRLMSLLKSMYHAAHAPRWVRSTYVKPGSMTLPSTFFDFHAVPPTNVKPQIYHVTPENFVPTLLVEDVEVMMHKIVVSGLPNPPSEEVWSRLMRTGSPVANPGTDYRLSCAYCRKEETTKLRRCSRCKSVYYCDENCQKMGWPAHKSRCKGTQRDRQSEEDMVAVD</sequence>
<reference evidence="1" key="2">
    <citation type="journal article" date="2022" name="New Phytol.">
        <title>Evolutionary transition to the ectomycorrhizal habit in the genomes of a hyperdiverse lineage of mushroom-forming fungi.</title>
        <authorList>
            <person name="Looney B."/>
            <person name="Miyauchi S."/>
            <person name="Morin E."/>
            <person name="Drula E."/>
            <person name="Courty P.E."/>
            <person name="Kohler A."/>
            <person name="Kuo A."/>
            <person name="LaButti K."/>
            <person name="Pangilinan J."/>
            <person name="Lipzen A."/>
            <person name="Riley R."/>
            <person name="Andreopoulos W."/>
            <person name="He G."/>
            <person name="Johnson J."/>
            <person name="Nolan M."/>
            <person name="Tritt A."/>
            <person name="Barry K.W."/>
            <person name="Grigoriev I.V."/>
            <person name="Nagy L.G."/>
            <person name="Hibbett D."/>
            <person name="Henrissat B."/>
            <person name="Matheny P.B."/>
            <person name="Labbe J."/>
            <person name="Martin F.M."/>
        </authorList>
    </citation>
    <scope>NUCLEOTIDE SEQUENCE</scope>
    <source>
        <strain evidence="1">HHB10654</strain>
    </source>
</reference>